<evidence type="ECO:0000313" key="3">
    <source>
        <dbReference type="EMBL" id="WKW16202.1"/>
    </source>
</evidence>
<organism evidence="2">
    <name type="scientific">Pseudogemmatithrix spongiicola</name>
    <dbReference type="NCBI Taxonomy" id="3062599"/>
    <lineage>
        <taxon>Bacteria</taxon>
        <taxon>Pseudomonadati</taxon>
        <taxon>Gemmatimonadota</taxon>
        <taxon>Gemmatimonadia</taxon>
        <taxon>Gemmatimonadales</taxon>
        <taxon>Gemmatimonadaceae</taxon>
        <taxon>Pseudogemmatithrix</taxon>
    </lineage>
</organism>
<sequence>MLTRLLLLLLVAGLGGCYFPITRAHPTPLPFALESLARDTTIVGELRVTRLDGHDVIFKGYMLLGRDGVSGRGRATGPRSRTRFTPSDSIVRIVTVRREVRVIPTALATAAASTAAVLAVWGAIVSLFT</sequence>
<keyword evidence="4" id="KW-1185">Reference proteome</keyword>
<gene>
    <name evidence="2" type="ORF">Strain138_002612</name>
    <name evidence="3" type="ORF">Strain318_002612</name>
</gene>
<dbReference type="KEGG" id="pspc:Strain318_002612"/>
<dbReference type="EMBL" id="CP130613">
    <property type="protein sequence ID" value="WKW16202.1"/>
    <property type="molecule type" value="Genomic_DNA"/>
</dbReference>
<dbReference type="RefSeq" id="WP_367886155.1">
    <property type="nucleotide sequence ID" value="NZ_CP130612.1"/>
</dbReference>
<evidence type="ECO:0000256" key="1">
    <source>
        <dbReference type="SAM" id="Phobius"/>
    </source>
</evidence>
<keyword evidence="1" id="KW-0812">Transmembrane</keyword>
<accession>A0AA49K2I6</accession>
<keyword evidence="1" id="KW-0472">Membrane</keyword>
<dbReference type="Proteomes" id="UP001229955">
    <property type="component" value="Chromosome"/>
</dbReference>
<accession>A0AA49JWQ9</accession>
<keyword evidence="1" id="KW-1133">Transmembrane helix</keyword>
<proteinExistence type="predicted"/>
<dbReference type="AlphaFoldDB" id="A0AA49JWQ9"/>
<evidence type="ECO:0000313" key="4">
    <source>
        <dbReference type="Proteomes" id="UP001229955"/>
    </source>
</evidence>
<dbReference type="PROSITE" id="PS51257">
    <property type="entry name" value="PROKAR_LIPOPROTEIN"/>
    <property type="match status" value="1"/>
</dbReference>
<feature type="transmembrane region" description="Helical" evidence="1">
    <location>
        <begin position="106"/>
        <end position="128"/>
    </location>
</feature>
<name>A0AA49JWQ9_9BACT</name>
<reference evidence="2" key="1">
    <citation type="submission" date="2023-07" db="EMBL/GenBank/DDBJ databases">
        <authorList>
            <person name="Haufschild T."/>
            <person name="Kallscheuer N."/>
            <person name="Hammer J."/>
            <person name="Kohn T."/>
            <person name="Kabuu M."/>
            <person name="Jogler M."/>
            <person name="Wohfarth N."/>
            <person name="Heuer A."/>
            <person name="Rohde M."/>
            <person name="van Teeseling M.C.F."/>
            <person name="Jogler C."/>
        </authorList>
    </citation>
    <scope>NUCLEOTIDE SEQUENCE</scope>
    <source>
        <strain evidence="2">Strain 138</strain>
        <strain evidence="3">Strain 318</strain>
    </source>
</reference>
<protein>
    <recommendedName>
        <fullName evidence="5">Lipoprotein</fullName>
    </recommendedName>
</protein>
<evidence type="ECO:0008006" key="5">
    <source>
        <dbReference type="Google" id="ProtNLM"/>
    </source>
</evidence>
<evidence type="ECO:0000313" key="2">
    <source>
        <dbReference type="EMBL" id="WKW13295.1"/>
    </source>
</evidence>
<dbReference type="EMBL" id="CP130612">
    <property type="protein sequence ID" value="WKW13295.1"/>
    <property type="molecule type" value="Genomic_DNA"/>
</dbReference>